<organism evidence="11 12">
    <name type="scientific">Acetomicrobium flavidum</name>
    <dbReference type="NCBI Taxonomy" id="49896"/>
    <lineage>
        <taxon>Bacteria</taxon>
        <taxon>Thermotogati</taxon>
        <taxon>Synergistota</taxon>
        <taxon>Synergistia</taxon>
        <taxon>Synergistales</taxon>
        <taxon>Acetomicrobiaceae</taxon>
        <taxon>Acetomicrobium</taxon>
    </lineage>
</organism>
<keyword evidence="4" id="KW-1003">Cell membrane</keyword>
<dbReference type="PANTHER" id="PTHR43297:SF14">
    <property type="entry name" value="ATPASE AAA-TYPE CORE DOMAIN-CONTAINING PROTEIN"/>
    <property type="match status" value="1"/>
</dbReference>
<dbReference type="InterPro" id="IPR027417">
    <property type="entry name" value="P-loop_NTPase"/>
</dbReference>
<sequence>MNKEVLLEVKDLNVYYRVYEGLLHVLNDVSFSLVEGERLGLVGETGCGKTTTFRALLRVLDSNASSKGDILYKGRNVNKMSQTELLNTRRTEMSMIFQDPTSSLNPVFKVGEQISSVIRANLQAKGINYSENDIKNIALKALSDVLLPDPERIFESYPFQLSGGMRQRICIAMSVATERKLLLADEPGTSLDVTIQAQILGLLNNLVKTTGMSVILATHSLGVVRETTDRVCIMYGGEIVEIGPTRSLFANPFHPYTRALLACVPKLTGEGIAEGIPGEMVSYLNPPKGCRFQPRCSFCNEDCNRTKPKLTLYEDDHYVACHKADL</sequence>
<evidence type="ECO:0000259" key="10">
    <source>
        <dbReference type="PROSITE" id="PS50893"/>
    </source>
</evidence>
<dbReference type="InterPro" id="IPR017871">
    <property type="entry name" value="ABC_transporter-like_CS"/>
</dbReference>
<evidence type="ECO:0000256" key="8">
    <source>
        <dbReference type="ARBA" id="ARBA00022967"/>
    </source>
</evidence>
<dbReference type="Pfam" id="PF08352">
    <property type="entry name" value="oligo_HPY"/>
    <property type="match status" value="1"/>
</dbReference>
<keyword evidence="6" id="KW-0547">Nucleotide-binding</keyword>
<dbReference type="Proteomes" id="UP000185093">
    <property type="component" value="Unassembled WGS sequence"/>
</dbReference>
<dbReference type="InterPro" id="IPR003439">
    <property type="entry name" value="ABC_transporter-like_ATP-bd"/>
</dbReference>
<protein>
    <submittedName>
        <fullName evidence="11">Peptide/nickel transport system ATP-binding protein</fullName>
    </submittedName>
</protein>
<evidence type="ECO:0000313" key="12">
    <source>
        <dbReference type="Proteomes" id="UP000185093"/>
    </source>
</evidence>
<keyword evidence="9" id="KW-0472">Membrane</keyword>
<name>A0ABY1JAK6_9BACT</name>
<dbReference type="GO" id="GO:0005524">
    <property type="term" value="F:ATP binding"/>
    <property type="evidence" value="ECO:0007669"/>
    <property type="project" value="UniProtKB-KW"/>
</dbReference>
<accession>A0ABY1JAK6</accession>
<evidence type="ECO:0000256" key="4">
    <source>
        <dbReference type="ARBA" id="ARBA00022475"/>
    </source>
</evidence>
<dbReference type="InterPro" id="IPR013563">
    <property type="entry name" value="Oligopep_ABC_C"/>
</dbReference>
<dbReference type="PROSITE" id="PS50893">
    <property type="entry name" value="ABC_TRANSPORTER_2"/>
    <property type="match status" value="1"/>
</dbReference>
<evidence type="ECO:0000256" key="5">
    <source>
        <dbReference type="ARBA" id="ARBA00022519"/>
    </source>
</evidence>
<evidence type="ECO:0000256" key="2">
    <source>
        <dbReference type="ARBA" id="ARBA00005417"/>
    </source>
</evidence>
<comment type="similarity">
    <text evidence="2">Belongs to the ABC transporter superfamily.</text>
</comment>
<comment type="caution">
    <text evidence="11">The sequence shown here is derived from an EMBL/GenBank/DDBJ whole genome shotgun (WGS) entry which is preliminary data.</text>
</comment>
<evidence type="ECO:0000256" key="1">
    <source>
        <dbReference type="ARBA" id="ARBA00004202"/>
    </source>
</evidence>
<dbReference type="PANTHER" id="PTHR43297">
    <property type="entry name" value="OLIGOPEPTIDE TRANSPORT ATP-BINDING PROTEIN APPD"/>
    <property type="match status" value="1"/>
</dbReference>
<dbReference type="SUPFAM" id="SSF52540">
    <property type="entry name" value="P-loop containing nucleoside triphosphate hydrolases"/>
    <property type="match status" value="1"/>
</dbReference>
<dbReference type="InterPro" id="IPR050388">
    <property type="entry name" value="ABC_Ni/Peptide_Import"/>
</dbReference>
<dbReference type="Pfam" id="PF00005">
    <property type="entry name" value="ABC_tran"/>
    <property type="match status" value="1"/>
</dbReference>
<comment type="subcellular location">
    <subcellularLocation>
        <location evidence="1">Cell membrane</location>
        <topology evidence="1">Peripheral membrane protein</topology>
    </subcellularLocation>
</comment>
<dbReference type="EMBL" id="FSQZ01000001">
    <property type="protein sequence ID" value="SIN62218.1"/>
    <property type="molecule type" value="Genomic_DNA"/>
</dbReference>
<dbReference type="RefSeq" id="WP_074198957.1">
    <property type="nucleotide sequence ID" value="NZ_FSQZ01000001.1"/>
</dbReference>
<dbReference type="PROSITE" id="PS00211">
    <property type="entry name" value="ABC_TRANSPORTER_1"/>
    <property type="match status" value="1"/>
</dbReference>
<keyword evidence="12" id="KW-1185">Reference proteome</keyword>
<gene>
    <name evidence="11" type="ORF">SAMN05444368_0110</name>
</gene>
<proteinExistence type="inferred from homology"/>
<keyword evidence="8" id="KW-1278">Translocase</keyword>
<feature type="domain" description="ABC transporter" evidence="10">
    <location>
        <begin position="9"/>
        <end position="261"/>
    </location>
</feature>
<dbReference type="InterPro" id="IPR003593">
    <property type="entry name" value="AAA+_ATPase"/>
</dbReference>
<dbReference type="CDD" id="cd03257">
    <property type="entry name" value="ABC_NikE_OppD_transporters"/>
    <property type="match status" value="1"/>
</dbReference>
<evidence type="ECO:0000256" key="3">
    <source>
        <dbReference type="ARBA" id="ARBA00022448"/>
    </source>
</evidence>
<evidence type="ECO:0000256" key="6">
    <source>
        <dbReference type="ARBA" id="ARBA00022741"/>
    </source>
</evidence>
<evidence type="ECO:0000256" key="9">
    <source>
        <dbReference type="ARBA" id="ARBA00023136"/>
    </source>
</evidence>
<keyword evidence="7 11" id="KW-0067">ATP-binding</keyword>
<keyword evidence="5" id="KW-0997">Cell inner membrane</keyword>
<keyword evidence="3" id="KW-0813">Transport</keyword>
<dbReference type="Gene3D" id="3.40.50.300">
    <property type="entry name" value="P-loop containing nucleotide triphosphate hydrolases"/>
    <property type="match status" value="1"/>
</dbReference>
<reference evidence="11 12" key="1">
    <citation type="submission" date="2016-11" db="EMBL/GenBank/DDBJ databases">
        <authorList>
            <person name="Varghese N."/>
            <person name="Submissions S."/>
        </authorList>
    </citation>
    <scope>NUCLEOTIDE SEQUENCE [LARGE SCALE GENOMIC DNA]</scope>
    <source>
        <strain evidence="11 12">DSM 20664</strain>
    </source>
</reference>
<evidence type="ECO:0000256" key="7">
    <source>
        <dbReference type="ARBA" id="ARBA00022840"/>
    </source>
</evidence>
<dbReference type="NCBIfam" id="TIGR01727">
    <property type="entry name" value="oligo_HPY"/>
    <property type="match status" value="1"/>
</dbReference>
<evidence type="ECO:0000313" key="11">
    <source>
        <dbReference type="EMBL" id="SIN62218.1"/>
    </source>
</evidence>
<dbReference type="SMART" id="SM00382">
    <property type="entry name" value="AAA"/>
    <property type="match status" value="1"/>
</dbReference>